<reference evidence="2" key="2">
    <citation type="submission" date="2018-04" db="EMBL/GenBank/DDBJ databases">
        <title>OnivRS2 (Oryza nivara Reference Sequence Version 2).</title>
        <authorList>
            <person name="Zhang J."/>
            <person name="Kudrna D."/>
            <person name="Lee S."/>
            <person name="Talag J."/>
            <person name="Rajasekar S."/>
            <person name="Welchert J."/>
            <person name="Hsing Y.-I."/>
            <person name="Wing R.A."/>
        </authorList>
    </citation>
    <scope>NUCLEOTIDE SEQUENCE [LARGE SCALE GENOMIC DNA]</scope>
</reference>
<reference evidence="2" key="1">
    <citation type="submission" date="2015-04" db="UniProtKB">
        <authorList>
            <consortium name="EnsemblPlants"/>
        </authorList>
    </citation>
    <scope>IDENTIFICATION</scope>
    <source>
        <strain evidence="2">SL10</strain>
    </source>
</reference>
<dbReference type="HOGENOM" id="CLU_2546478_0_0_1"/>
<evidence type="ECO:0000256" key="1">
    <source>
        <dbReference type="SAM" id="MobiDB-lite"/>
    </source>
</evidence>
<proteinExistence type="predicted"/>
<protein>
    <submittedName>
        <fullName evidence="2">Uncharacterized protein</fullName>
    </submittedName>
</protein>
<accession>A0A0E0IQ01</accession>
<organism evidence="2">
    <name type="scientific">Oryza nivara</name>
    <name type="common">Indian wild rice</name>
    <name type="synonym">Oryza sativa f. spontanea</name>
    <dbReference type="NCBI Taxonomy" id="4536"/>
    <lineage>
        <taxon>Eukaryota</taxon>
        <taxon>Viridiplantae</taxon>
        <taxon>Streptophyta</taxon>
        <taxon>Embryophyta</taxon>
        <taxon>Tracheophyta</taxon>
        <taxon>Spermatophyta</taxon>
        <taxon>Magnoliopsida</taxon>
        <taxon>Liliopsida</taxon>
        <taxon>Poales</taxon>
        <taxon>Poaceae</taxon>
        <taxon>BOP clade</taxon>
        <taxon>Oryzoideae</taxon>
        <taxon>Oryzeae</taxon>
        <taxon>Oryzinae</taxon>
        <taxon>Oryza</taxon>
    </lineage>
</organism>
<keyword evidence="3" id="KW-1185">Reference proteome</keyword>
<evidence type="ECO:0000313" key="3">
    <source>
        <dbReference type="Proteomes" id="UP000006591"/>
    </source>
</evidence>
<feature type="region of interest" description="Disordered" evidence="1">
    <location>
        <begin position="1"/>
        <end position="26"/>
    </location>
</feature>
<dbReference type="EnsemblPlants" id="ONIVA10G03580.1">
    <property type="protein sequence ID" value="ONIVA10G03580.1"/>
    <property type="gene ID" value="ONIVA10G03580"/>
</dbReference>
<evidence type="ECO:0000313" key="2">
    <source>
        <dbReference type="EnsemblPlants" id="ONIVA10G03580.1"/>
    </source>
</evidence>
<name>A0A0E0IQ01_ORYNI</name>
<sequence>MTQQSFSDENTRSIDRSSSPSIPIPPSAFLPPPLLLLLLTPPPKQSPRGGLPDSDSGGLLLLFLRRPRVPPGLRFRCVLWHGR</sequence>
<dbReference type="Gramene" id="ONIVA10G03580.1">
    <property type="protein sequence ID" value="ONIVA10G03580.1"/>
    <property type="gene ID" value="ONIVA10G03580"/>
</dbReference>
<dbReference type="Proteomes" id="UP000006591">
    <property type="component" value="Chromosome 10"/>
</dbReference>
<dbReference type="AlphaFoldDB" id="A0A0E0IQ01"/>